<accession>A0A5S3VCX5</accession>
<reference evidence="3 4" key="1">
    <citation type="submission" date="2018-01" db="EMBL/GenBank/DDBJ databases">
        <authorList>
            <person name="Paulsen S."/>
            <person name="Gram L.K."/>
        </authorList>
    </citation>
    <scope>NUCLEOTIDE SEQUENCE [LARGE SCALE GENOMIC DNA]</scope>
    <source>
        <strain evidence="1 4">S3790</strain>
        <strain evidence="2 3">S3895</strain>
    </source>
</reference>
<proteinExistence type="predicted"/>
<comment type="caution">
    <text evidence="1">The sequence shown here is derived from an EMBL/GenBank/DDBJ whole genome shotgun (WGS) entry which is preliminary data.</text>
</comment>
<sequence>MELSQDTPLSLPLFLLNDEIESRDIESPDVVLNVVLDETLLANLCQNPSTEQSVSITLEQYQLEVLTSAFSGLLESSHQAQLLLNHGPVLSAVLSNDAEQMFISPPMEMMPTFDLGEEVGEE</sequence>
<dbReference type="RefSeq" id="WP_138590136.1">
    <property type="nucleotide sequence ID" value="NZ_PNBW01000106.1"/>
</dbReference>
<protein>
    <submittedName>
        <fullName evidence="1">Uncharacterized protein</fullName>
    </submittedName>
</protein>
<evidence type="ECO:0000313" key="4">
    <source>
        <dbReference type="Proteomes" id="UP000307217"/>
    </source>
</evidence>
<dbReference type="AlphaFoldDB" id="A0A5S3VCX5"/>
<reference evidence="3 4" key="2">
    <citation type="submission" date="2019-06" db="EMBL/GenBank/DDBJ databases">
        <title>Co-occurence of chitin degradation, pigmentation and bioactivity in marine Pseudoalteromonas.</title>
        <authorList>
            <person name="Sonnenschein E.C."/>
            <person name="Bech P.K."/>
        </authorList>
    </citation>
    <scope>NUCLEOTIDE SEQUENCE [LARGE SCALE GENOMIC DNA]</scope>
    <source>
        <strain evidence="4">S3790</strain>
        <strain evidence="2 3">S3895</strain>
    </source>
</reference>
<gene>
    <name evidence="1" type="ORF">CWC19_03790</name>
    <name evidence="2" type="ORF">CWC20_17475</name>
</gene>
<reference evidence="1" key="3">
    <citation type="submission" date="2019-09" db="EMBL/GenBank/DDBJ databases">
        <title>Co-occurence of chitin degradation, pigmentation and bioactivity in marine Pseudoalteromonas.</title>
        <authorList>
            <person name="Sonnenschein E.C."/>
            <person name="Bech P.K."/>
        </authorList>
    </citation>
    <scope>NUCLEOTIDE SEQUENCE</scope>
    <source>
        <strain evidence="1">S3790</strain>
    </source>
</reference>
<dbReference type="Proteomes" id="UP000307164">
    <property type="component" value="Unassembled WGS sequence"/>
</dbReference>
<name>A0A5S3VCX5_9GAMM</name>
<dbReference type="OrthoDB" id="6315633at2"/>
<organism evidence="1 4">
    <name type="scientific">Pseudoalteromonas aurantia</name>
    <dbReference type="NCBI Taxonomy" id="43654"/>
    <lineage>
        <taxon>Bacteria</taxon>
        <taxon>Pseudomonadati</taxon>
        <taxon>Pseudomonadota</taxon>
        <taxon>Gammaproteobacteria</taxon>
        <taxon>Alteromonadales</taxon>
        <taxon>Pseudoalteromonadaceae</taxon>
        <taxon>Pseudoalteromonas</taxon>
    </lineage>
</organism>
<dbReference type="Proteomes" id="UP000307217">
    <property type="component" value="Unassembled WGS sequence"/>
</dbReference>
<evidence type="ECO:0000313" key="2">
    <source>
        <dbReference type="EMBL" id="TMO71436.1"/>
    </source>
</evidence>
<keyword evidence="3" id="KW-1185">Reference proteome</keyword>
<dbReference type="EMBL" id="PNBX01000013">
    <property type="protein sequence ID" value="TMO69732.1"/>
    <property type="molecule type" value="Genomic_DNA"/>
</dbReference>
<dbReference type="EMBL" id="PNBW01000106">
    <property type="protein sequence ID" value="TMO71436.1"/>
    <property type="molecule type" value="Genomic_DNA"/>
</dbReference>
<evidence type="ECO:0000313" key="1">
    <source>
        <dbReference type="EMBL" id="TMO69732.1"/>
    </source>
</evidence>
<evidence type="ECO:0000313" key="3">
    <source>
        <dbReference type="Proteomes" id="UP000307164"/>
    </source>
</evidence>